<gene>
    <name evidence="8" type="ORF">CVS29_01710</name>
</gene>
<protein>
    <submittedName>
        <fullName evidence="8">Lipopolysaccharide biosynthesis protein</fullName>
    </submittedName>
</protein>
<evidence type="ECO:0000313" key="8">
    <source>
        <dbReference type="EMBL" id="PXA69309.1"/>
    </source>
</evidence>
<feature type="transmembrane region" description="Helical" evidence="7">
    <location>
        <begin position="129"/>
        <end position="147"/>
    </location>
</feature>
<dbReference type="GO" id="GO:0005886">
    <property type="term" value="C:plasma membrane"/>
    <property type="evidence" value="ECO:0007669"/>
    <property type="project" value="UniProtKB-SubCell"/>
</dbReference>
<feature type="transmembrane region" description="Helical" evidence="7">
    <location>
        <begin position="460"/>
        <end position="480"/>
    </location>
</feature>
<keyword evidence="6 7" id="KW-0472">Membrane</keyword>
<dbReference type="PANTHER" id="PTHR30250:SF10">
    <property type="entry name" value="LIPOPOLYSACCHARIDE BIOSYNTHESIS PROTEIN WZXC"/>
    <property type="match status" value="1"/>
</dbReference>
<feature type="transmembrane region" description="Helical" evidence="7">
    <location>
        <begin position="307"/>
        <end position="328"/>
    </location>
</feature>
<feature type="transmembrane region" description="Helical" evidence="7">
    <location>
        <begin position="340"/>
        <end position="363"/>
    </location>
</feature>
<comment type="caution">
    <text evidence="8">The sequence shown here is derived from an EMBL/GenBank/DDBJ whole genome shotgun (WGS) entry which is preliminary data.</text>
</comment>
<evidence type="ECO:0000256" key="5">
    <source>
        <dbReference type="ARBA" id="ARBA00022989"/>
    </source>
</evidence>
<dbReference type="Proteomes" id="UP000246303">
    <property type="component" value="Unassembled WGS sequence"/>
</dbReference>
<evidence type="ECO:0000256" key="7">
    <source>
        <dbReference type="SAM" id="Phobius"/>
    </source>
</evidence>
<evidence type="ECO:0000256" key="4">
    <source>
        <dbReference type="ARBA" id="ARBA00022692"/>
    </source>
</evidence>
<feature type="transmembrane region" description="Helical" evidence="7">
    <location>
        <begin position="159"/>
        <end position="181"/>
    </location>
</feature>
<evidence type="ECO:0000256" key="3">
    <source>
        <dbReference type="ARBA" id="ARBA00022475"/>
    </source>
</evidence>
<dbReference type="AlphaFoldDB" id="A0A2V3DVJ4"/>
<keyword evidence="9" id="KW-1185">Reference proteome</keyword>
<comment type="subcellular location">
    <subcellularLocation>
        <location evidence="1">Cell membrane</location>
        <topology evidence="1">Multi-pass membrane protein</topology>
    </subcellularLocation>
</comment>
<accession>A0A2V3DVJ4</accession>
<sequence length="502" mass="53645">MRAVEPRVEESGLGEGLGQGLGRRAVHGAAVTVVGQGAKVLLQTLSVIILARLLSPSDYGLFAMVMAVAGVAEIFRDFGLSQAAVQAKTLSREQRDQLFWINTAIGVVLALSVYFGAWLIAAFFRHDELVPLIQALSLVFLVNGAATQFRASLTRSLRFTALAVIDFLSTVVGLAAAIAFALSGFGVWSLVLQVLISSLVVLLASVICSRWLPGRPRRGTQIGGFLRFGWHMVATQVVTYVGNNADTVTIGLVFGAAPLGNYNRPYQLVMNIANQLRSPISNVAIPVLSRLQDAGAKYWEFARVGQLALGYTLVAGLAVATGAAVPITDILLGHEWVASAPILSMLSAAAIFQTLAYFGYWIYVSKGITKALFKFNLVGVGVKVVFLVVGAFWGVNGVAAGYLISTFLKWPLSLYWIARSVEQVPIRMFVTGFLRMSALAGLGAASAFLATVLLANQGRWAQVLVAMAAAVLVYALGLFVPAVRRDVADLLSAASRLRKKQL</sequence>
<feature type="transmembrane region" description="Helical" evidence="7">
    <location>
        <begin position="99"/>
        <end position="123"/>
    </location>
</feature>
<evidence type="ECO:0000256" key="6">
    <source>
        <dbReference type="ARBA" id="ARBA00023136"/>
    </source>
</evidence>
<dbReference type="PANTHER" id="PTHR30250">
    <property type="entry name" value="PST FAMILY PREDICTED COLANIC ACID TRANSPORTER"/>
    <property type="match status" value="1"/>
</dbReference>
<feature type="transmembrane region" description="Helical" evidence="7">
    <location>
        <begin position="375"/>
        <end position="393"/>
    </location>
</feature>
<name>A0A2V3DVJ4_9MICC</name>
<reference evidence="8 9" key="1">
    <citation type="submission" date="2018-05" db="EMBL/GenBank/DDBJ databases">
        <title>Genetic diversity of glacier-inhabiting Cryobacterium bacteria in China and description of Cryobacterium mengkeensis sp. nov. and Arthrobacter glacialis sp. nov.</title>
        <authorList>
            <person name="Liu Q."/>
            <person name="Xin Y.-H."/>
        </authorList>
    </citation>
    <scope>NUCLEOTIDE SEQUENCE [LARGE SCALE GENOMIC DNA]</scope>
    <source>
        <strain evidence="8 9">GP3</strain>
    </source>
</reference>
<feature type="transmembrane region" description="Helical" evidence="7">
    <location>
        <begin position="399"/>
        <end position="417"/>
    </location>
</feature>
<feature type="transmembrane region" description="Helical" evidence="7">
    <location>
        <begin position="187"/>
        <end position="208"/>
    </location>
</feature>
<evidence type="ECO:0000256" key="2">
    <source>
        <dbReference type="ARBA" id="ARBA00007430"/>
    </source>
</evidence>
<feature type="transmembrane region" description="Helical" evidence="7">
    <location>
        <begin position="429"/>
        <end position="454"/>
    </location>
</feature>
<dbReference type="CDD" id="cd13127">
    <property type="entry name" value="MATE_tuaB_like"/>
    <property type="match status" value="1"/>
</dbReference>
<keyword evidence="3" id="KW-1003">Cell membrane</keyword>
<keyword evidence="4 7" id="KW-0812">Transmembrane</keyword>
<evidence type="ECO:0000256" key="1">
    <source>
        <dbReference type="ARBA" id="ARBA00004651"/>
    </source>
</evidence>
<organism evidence="8 9">
    <name type="scientific">Arthrobacter psychrochitiniphilus</name>
    <dbReference type="NCBI Taxonomy" id="291045"/>
    <lineage>
        <taxon>Bacteria</taxon>
        <taxon>Bacillati</taxon>
        <taxon>Actinomycetota</taxon>
        <taxon>Actinomycetes</taxon>
        <taxon>Micrococcales</taxon>
        <taxon>Micrococcaceae</taxon>
        <taxon>Arthrobacter</taxon>
    </lineage>
</organism>
<keyword evidence="5 7" id="KW-1133">Transmembrane helix</keyword>
<dbReference type="OrthoDB" id="9770347at2"/>
<comment type="similarity">
    <text evidence="2">Belongs to the polysaccharide synthase family.</text>
</comment>
<evidence type="ECO:0000313" key="9">
    <source>
        <dbReference type="Proteomes" id="UP000246303"/>
    </source>
</evidence>
<dbReference type="EMBL" id="QHLZ01000001">
    <property type="protein sequence ID" value="PXA69309.1"/>
    <property type="molecule type" value="Genomic_DNA"/>
</dbReference>
<proteinExistence type="inferred from homology"/>
<dbReference type="InterPro" id="IPR050833">
    <property type="entry name" value="Poly_Biosynth_Transport"/>
</dbReference>
<dbReference type="Pfam" id="PF13440">
    <property type="entry name" value="Polysacc_synt_3"/>
    <property type="match status" value="1"/>
</dbReference>